<dbReference type="Pfam" id="PF01926">
    <property type="entry name" value="MMR_HSR1"/>
    <property type="match status" value="1"/>
</dbReference>
<dbReference type="RefSeq" id="WP_130639382.1">
    <property type="nucleotide sequence ID" value="NZ_CP084654.1"/>
</dbReference>
<proteinExistence type="predicted"/>
<dbReference type="SUPFAM" id="SSF52540">
    <property type="entry name" value="P-loop containing nucleoside triphosphate hydrolases"/>
    <property type="match status" value="1"/>
</dbReference>
<keyword evidence="4" id="KW-0342">GTP-binding</keyword>
<dbReference type="InterPro" id="IPR006073">
    <property type="entry name" value="GTP-bd"/>
</dbReference>
<sequence>MSLPDYQQIFDIYQRSKDALDYALPTDEAQQLAQRLASKSQQLHPVIMVYGVYNAGKSTLLNALMGRADALMADRPMTDSVTAYTWQGYTLYDTPGIDAPLEHQTVTEQQLSNADVVLFVVASGGGIEELATWQTLTTLVEKERRVVLIVNNKSGLKPDSADYMHIVDQLRIRLQQAAAATRIEDIVSKVSIHLVNARSALKGRLENKVPLVEASGIVPLEQHLSAFLQEADQHSILQTCYGDLRRATESALLALSGQNQEAGDDNLVKARSLIEGERSRLGMRLNDRLTSSIQKSKSSLAREIDELMAGCQSQSQFEEALGSAIERTCERIHAEQQAVLDEELPKTQSRLKDIGESLHQAEMRRGEANAALDSTLPGEEHSSVWKQGLQQALGHSNKLNVQSLAETGAKKGLELGKDLLPELFKGIGKKTIERWASAVGRYAGPAVAVGLGAWNIYQAVAENEKLKQAQMRRRQAAEDNAGKLTDGLKRSWQGINREVLADIFEPLDALLQARQEAQALKLDSISAYQLQLQQTLIALRDPL</sequence>
<dbReference type="PANTHER" id="PTHR10465">
    <property type="entry name" value="TRANSMEMBRANE GTPASE FZO1"/>
    <property type="match status" value="1"/>
</dbReference>
<dbReference type="EMBL" id="JBBBON010000033">
    <property type="protein sequence ID" value="MEI7105039.1"/>
    <property type="molecule type" value="Genomic_DNA"/>
</dbReference>
<keyword evidence="5" id="KW-0472">Membrane</keyword>
<keyword evidence="8" id="KW-1185">Reference proteome</keyword>
<gene>
    <name evidence="7" type="ORF">WCT63_21710</name>
</gene>
<evidence type="ECO:0000313" key="8">
    <source>
        <dbReference type="Proteomes" id="UP001313132"/>
    </source>
</evidence>
<evidence type="ECO:0000313" key="7">
    <source>
        <dbReference type="EMBL" id="MEI7105039.1"/>
    </source>
</evidence>
<evidence type="ECO:0000256" key="5">
    <source>
        <dbReference type="ARBA" id="ARBA00023136"/>
    </source>
</evidence>
<dbReference type="Proteomes" id="UP001313132">
    <property type="component" value="Unassembled WGS sequence"/>
</dbReference>
<organism evidence="7 8">
    <name type="scientific">Pectobacterium versatile</name>
    <dbReference type="NCBI Taxonomy" id="2488639"/>
    <lineage>
        <taxon>Bacteria</taxon>
        <taxon>Pseudomonadati</taxon>
        <taxon>Pseudomonadota</taxon>
        <taxon>Gammaproteobacteria</taxon>
        <taxon>Enterobacterales</taxon>
        <taxon>Pectobacteriaceae</taxon>
        <taxon>Pectobacterium</taxon>
    </lineage>
</organism>
<evidence type="ECO:0000256" key="1">
    <source>
        <dbReference type="ARBA" id="ARBA00004370"/>
    </source>
</evidence>
<comment type="caution">
    <text evidence="7">The sequence shown here is derived from an EMBL/GenBank/DDBJ whole genome shotgun (WGS) entry which is preliminary data.</text>
</comment>
<protein>
    <submittedName>
        <fullName evidence="7">GTPase</fullName>
    </submittedName>
</protein>
<dbReference type="InterPro" id="IPR027417">
    <property type="entry name" value="P-loop_NTPase"/>
</dbReference>
<dbReference type="PANTHER" id="PTHR10465:SF0">
    <property type="entry name" value="SARCALUMENIN"/>
    <property type="match status" value="1"/>
</dbReference>
<evidence type="ECO:0000259" key="6">
    <source>
        <dbReference type="Pfam" id="PF01926"/>
    </source>
</evidence>
<evidence type="ECO:0000256" key="3">
    <source>
        <dbReference type="ARBA" id="ARBA00022801"/>
    </source>
</evidence>
<comment type="subcellular location">
    <subcellularLocation>
        <location evidence="1">Membrane</location>
    </subcellularLocation>
</comment>
<reference evidence="7 8" key="1">
    <citation type="submission" date="2024-03" db="EMBL/GenBank/DDBJ databases">
        <title>Analysis of soft rot Pectobacteriaceae population diversity in US potato growing regions between 2016 and 2022.</title>
        <authorList>
            <person name="Ma X."/>
            <person name="Zhang X."/>
            <person name="Stodghill P."/>
            <person name="Rioux R."/>
            <person name="Babler B."/>
            <person name="Shrestha S."/>
            <person name="Babler B."/>
            <person name="Rivedal H."/>
            <person name="Frost K."/>
            <person name="Hao J."/>
            <person name="Secor G."/>
            <person name="Swingle B."/>
        </authorList>
    </citation>
    <scope>NUCLEOTIDE SEQUENCE [LARGE SCALE GENOMIC DNA]</scope>
    <source>
        <strain evidence="7 8">UMSS2</strain>
    </source>
</reference>
<evidence type="ECO:0000256" key="4">
    <source>
        <dbReference type="ARBA" id="ARBA00023134"/>
    </source>
</evidence>
<dbReference type="Gene3D" id="3.40.50.300">
    <property type="entry name" value="P-loop containing nucleotide triphosphate hydrolases"/>
    <property type="match status" value="1"/>
</dbReference>
<keyword evidence="3" id="KW-0378">Hydrolase</keyword>
<accession>A0ABU8K6C7</accession>
<feature type="domain" description="G" evidence="6">
    <location>
        <begin position="47"/>
        <end position="151"/>
    </location>
</feature>
<evidence type="ECO:0000256" key="2">
    <source>
        <dbReference type="ARBA" id="ARBA00022741"/>
    </source>
</evidence>
<name>A0ABU8K6C7_9GAMM</name>
<keyword evidence="2" id="KW-0547">Nucleotide-binding</keyword>
<dbReference type="InterPro" id="IPR027094">
    <property type="entry name" value="Mitofusin_fam"/>
</dbReference>